<reference evidence="1 2" key="1">
    <citation type="journal article" date="2020" name="Cell">
        <title>Large-Scale Comparative Analyses of Tick Genomes Elucidate Their Genetic Diversity and Vector Capacities.</title>
        <authorList>
            <consortium name="Tick Genome and Microbiome Consortium (TIGMIC)"/>
            <person name="Jia N."/>
            <person name="Wang J."/>
            <person name="Shi W."/>
            <person name="Du L."/>
            <person name="Sun Y."/>
            <person name="Zhan W."/>
            <person name="Jiang J.F."/>
            <person name="Wang Q."/>
            <person name="Zhang B."/>
            <person name="Ji P."/>
            <person name="Bell-Sakyi L."/>
            <person name="Cui X.M."/>
            <person name="Yuan T.T."/>
            <person name="Jiang B.G."/>
            <person name="Yang W.F."/>
            <person name="Lam T.T."/>
            <person name="Chang Q.C."/>
            <person name="Ding S.J."/>
            <person name="Wang X.J."/>
            <person name="Zhu J.G."/>
            <person name="Ruan X.D."/>
            <person name="Zhao L."/>
            <person name="Wei J.T."/>
            <person name="Ye R.Z."/>
            <person name="Que T.C."/>
            <person name="Du C.H."/>
            <person name="Zhou Y.H."/>
            <person name="Cheng J.X."/>
            <person name="Dai P.F."/>
            <person name="Guo W.B."/>
            <person name="Han X.H."/>
            <person name="Huang E.J."/>
            <person name="Li L.F."/>
            <person name="Wei W."/>
            <person name="Gao Y.C."/>
            <person name="Liu J.Z."/>
            <person name="Shao H.Z."/>
            <person name="Wang X."/>
            <person name="Wang C.C."/>
            <person name="Yang T.C."/>
            <person name="Huo Q.B."/>
            <person name="Li W."/>
            <person name="Chen H.Y."/>
            <person name="Chen S.E."/>
            <person name="Zhou L.G."/>
            <person name="Ni X.B."/>
            <person name="Tian J.H."/>
            <person name="Sheng Y."/>
            <person name="Liu T."/>
            <person name="Pan Y.S."/>
            <person name="Xia L.Y."/>
            <person name="Li J."/>
            <person name="Zhao F."/>
            <person name="Cao W.C."/>
        </authorList>
    </citation>
    <scope>NUCLEOTIDE SEQUENCE [LARGE SCALE GENOMIC DNA]</scope>
    <source>
        <strain evidence="1">Iper-2018</strain>
    </source>
</reference>
<evidence type="ECO:0000313" key="2">
    <source>
        <dbReference type="Proteomes" id="UP000805193"/>
    </source>
</evidence>
<gene>
    <name evidence="1" type="ORF">HPB47_000452</name>
</gene>
<accession>A0AC60PT93</accession>
<dbReference type="EMBL" id="JABSTQ010010056">
    <property type="protein sequence ID" value="KAG0423783.1"/>
    <property type="molecule type" value="Genomic_DNA"/>
</dbReference>
<name>A0AC60PT93_IXOPE</name>
<keyword evidence="2" id="KW-1185">Reference proteome</keyword>
<protein>
    <submittedName>
        <fullName evidence="1">Uncharacterized protein</fullName>
    </submittedName>
</protein>
<proteinExistence type="predicted"/>
<comment type="caution">
    <text evidence="1">The sequence shown here is derived from an EMBL/GenBank/DDBJ whole genome shotgun (WGS) entry which is preliminary data.</text>
</comment>
<organism evidence="1 2">
    <name type="scientific">Ixodes persulcatus</name>
    <name type="common">Taiga tick</name>
    <dbReference type="NCBI Taxonomy" id="34615"/>
    <lineage>
        <taxon>Eukaryota</taxon>
        <taxon>Metazoa</taxon>
        <taxon>Ecdysozoa</taxon>
        <taxon>Arthropoda</taxon>
        <taxon>Chelicerata</taxon>
        <taxon>Arachnida</taxon>
        <taxon>Acari</taxon>
        <taxon>Parasitiformes</taxon>
        <taxon>Ixodida</taxon>
        <taxon>Ixodoidea</taxon>
        <taxon>Ixodidae</taxon>
        <taxon>Ixodinae</taxon>
        <taxon>Ixodes</taxon>
    </lineage>
</organism>
<evidence type="ECO:0000313" key="1">
    <source>
        <dbReference type="EMBL" id="KAG0423783.1"/>
    </source>
</evidence>
<sequence>MFFLVPNAVLLLICASLGAPGEGAGATTMTAAPEPTLMESARQMIGNLMDSGSSDMRRNILAADISSQCSLGLLKLMRGIRNLDPWAVRLTTEQSFEYYKFKS</sequence>
<dbReference type="Proteomes" id="UP000805193">
    <property type="component" value="Unassembled WGS sequence"/>
</dbReference>